<feature type="transmembrane region" description="Helical" evidence="1">
    <location>
        <begin position="33"/>
        <end position="52"/>
    </location>
</feature>
<keyword evidence="3" id="KW-1185">Reference proteome</keyword>
<evidence type="ECO:0000313" key="3">
    <source>
        <dbReference type="Proteomes" id="UP001049518"/>
    </source>
</evidence>
<gene>
    <name evidence="2" type="ORF">AGRA3207_005813</name>
</gene>
<evidence type="ECO:0000256" key="1">
    <source>
        <dbReference type="SAM" id="Phobius"/>
    </source>
</evidence>
<keyword evidence="1" id="KW-0812">Transmembrane</keyword>
<sequence length="172" mass="17608">MVISARRAMYGSYDGTAEGRAGVNSRTSRQRRLLTLLAGFFGLAVTATLSIVPGSGVAEVIRAGTAAAANGAGSREAAARAAVNRDRRATAVWNRWTAADAAYLWHRYGPSPDAKPLSHTGAHAQHAVLPAGTSSPGRGTRPAFAAAPCAVPPKSAHLSAVQVRGPPTITGS</sequence>
<protein>
    <recommendedName>
        <fullName evidence="4">CAP domain-containing protein</fullName>
    </recommendedName>
</protein>
<dbReference type="RefSeq" id="WP_231330284.1">
    <property type="nucleotide sequence ID" value="NZ_CP059572.1"/>
</dbReference>
<dbReference type="EMBL" id="CP059572">
    <property type="protein sequence ID" value="QXJ24480.1"/>
    <property type="molecule type" value="Genomic_DNA"/>
</dbReference>
<keyword evidence="1" id="KW-1133">Transmembrane helix</keyword>
<reference evidence="2" key="1">
    <citation type="submission" date="2020-07" db="EMBL/GenBank/DDBJ databases">
        <authorList>
            <person name="Tarantini F.S."/>
            <person name="Hong K.W."/>
            <person name="Chan K.G."/>
        </authorList>
    </citation>
    <scope>NUCLEOTIDE SEQUENCE</scope>
    <source>
        <strain evidence="2">32-07</strain>
    </source>
</reference>
<organism evidence="2 3">
    <name type="scientific">Actinomadura graeca</name>
    <dbReference type="NCBI Taxonomy" id="2750812"/>
    <lineage>
        <taxon>Bacteria</taxon>
        <taxon>Bacillati</taxon>
        <taxon>Actinomycetota</taxon>
        <taxon>Actinomycetes</taxon>
        <taxon>Streptosporangiales</taxon>
        <taxon>Thermomonosporaceae</taxon>
        <taxon>Actinomadura</taxon>
    </lineage>
</organism>
<dbReference type="Proteomes" id="UP001049518">
    <property type="component" value="Chromosome"/>
</dbReference>
<evidence type="ECO:0000313" key="2">
    <source>
        <dbReference type="EMBL" id="QXJ24480.1"/>
    </source>
</evidence>
<name>A0ABX8R096_9ACTN</name>
<keyword evidence="1" id="KW-0472">Membrane</keyword>
<accession>A0ABX8R096</accession>
<evidence type="ECO:0008006" key="4">
    <source>
        <dbReference type="Google" id="ProtNLM"/>
    </source>
</evidence>
<proteinExistence type="predicted"/>